<keyword evidence="3" id="KW-1185">Reference proteome</keyword>
<accession>A0AAD9LAR8</accession>
<comment type="caution">
    <text evidence="2">The sequence shown here is derived from an EMBL/GenBank/DDBJ whole genome shotgun (WGS) entry which is preliminary data.</text>
</comment>
<sequence>METLTSEVNAIDALFSGACSQPVQKTQGPERKIRHYERQRKQKMELEQEIATLSEVLQQEQAKKKKKVDKAPSHTSLVWEVRIKRHVEARLVAEAQKRWLEAAIRGKIELIADLKVVVRQHMNIASLIAAASPDNGSELFLRPSDDLLYSMDTQDINDLYAQTDLVFGSCCSELEAE</sequence>
<protein>
    <submittedName>
        <fullName evidence="2">Uncharacterized protein</fullName>
    </submittedName>
</protein>
<evidence type="ECO:0000313" key="2">
    <source>
        <dbReference type="EMBL" id="KAK1929556.1"/>
    </source>
</evidence>
<gene>
    <name evidence="2" type="ORF">P3T76_014954</name>
</gene>
<evidence type="ECO:0000313" key="3">
    <source>
        <dbReference type="Proteomes" id="UP001259832"/>
    </source>
</evidence>
<proteinExistence type="predicted"/>
<feature type="coiled-coil region" evidence="1">
    <location>
        <begin position="36"/>
        <end position="63"/>
    </location>
</feature>
<keyword evidence="1" id="KW-0175">Coiled coil</keyword>
<reference evidence="2" key="1">
    <citation type="submission" date="2023-08" db="EMBL/GenBank/DDBJ databases">
        <title>Reference Genome Resource for the Citrus Pathogen Phytophthora citrophthora.</title>
        <authorList>
            <person name="Moller H."/>
            <person name="Coetzee B."/>
            <person name="Rose L.J."/>
            <person name="Van Niekerk J.M."/>
        </authorList>
    </citation>
    <scope>NUCLEOTIDE SEQUENCE</scope>
    <source>
        <strain evidence="2">STE-U-9442</strain>
    </source>
</reference>
<name>A0AAD9LAR8_9STRA</name>
<dbReference type="AlphaFoldDB" id="A0AAD9LAR8"/>
<evidence type="ECO:0000256" key="1">
    <source>
        <dbReference type="SAM" id="Coils"/>
    </source>
</evidence>
<dbReference type="EMBL" id="JASMQC010000047">
    <property type="protein sequence ID" value="KAK1929556.1"/>
    <property type="molecule type" value="Genomic_DNA"/>
</dbReference>
<organism evidence="2 3">
    <name type="scientific">Phytophthora citrophthora</name>
    <dbReference type="NCBI Taxonomy" id="4793"/>
    <lineage>
        <taxon>Eukaryota</taxon>
        <taxon>Sar</taxon>
        <taxon>Stramenopiles</taxon>
        <taxon>Oomycota</taxon>
        <taxon>Peronosporomycetes</taxon>
        <taxon>Peronosporales</taxon>
        <taxon>Peronosporaceae</taxon>
        <taxon>Phytophthora</taxon>
    </lineage>
</organism>
<dbReference type="Proteomes" id="UP001259832">
    <property type="component" value="Unassembled WGS sequence"/>
</dbReference>